<feature type="compositionally biased region" description="Polar residues" evidence="1">
    <location>
        <begin position="28"/>
        <end position="37"/>
    </location>
</feature>
<keyword evidence="3" id="KW-1185">Reference proteome</keyword>
<reference evidence="2" key="1">
    <citation type="submission" date="2025-08" db="UniProtKB">
        <authorList>
            <consortium name="Ensembl"/>
        </authorList>
    </citation>
    <scope>IDENTIFICATION</scope>
</reference>
<dbReference type="Ensembl" id="ENSMALT00000012689.1">
    <property type="protein sequence ID" value="ENSMALP00000012422.1"/>
    <property type="gene ID" value="ENSMALG00000008816.1"/>
</dbReference>
<name>A0A3Q3JF05_MONAL</name>
<sequence>DQPEKSRICEMEQDQPQDEDGESAVNPIASNTASETIRSAAPGQDPDPDRMDTDSNQLLHLDRTQTQTGCGQNLDRTWTARLLSAH</sequence>
<feature type="region of interest" description="Disordered" evidence="1">
    <location>
        <begin position="1"/>
        <end position="56"/>
    </location>
</feature>
<evidence type="ECO:0000313" key="3">
    <source>
        <dbReference type="Proteomes" id="UP000261600"/>
    </source>
</evidence>
<reference evidence="2" key="2">
    <citation type="submission" date="2025-09" db="UniProtKB">
        <authorList>
            <consortium name="Ensembl"/>
        </authorList>
    </citation>
    <scope>IDENTIFICATION</scope>
</reference>
<protein>
    <submittedName>
        <fullName evidence="2">Uncharacterized protein</fullName>
    </submittedName>
</protein>
<feature type="compositionally biased region" description="Basic and acidic residues" evidence="1">
    <location>
        <begin position="1"/>
        <end position="10"/>
    </location>
</feature>
<evidence type="ECO:0000313" key="2">
    <source>
        <dbReference type="Ensembl" id="ENSMALP00000012422.1"/>
    </source>
</evidence>
<dbReference type="Proteomes" id="UP000261600">
    <property type="component" value="Unplaced"/>
</dbReference>
<proteinExistence type="predicted"/>
<feature type="compositionally biased region" description="Acidic residues" evidence="1">
    <location>
        <begin position="11"/>
        <end position="22"/>
    </location>
</feature>
<dbReference type="AlphaFoldDB" id="A0A3Q3JF05"/>
<evidence type="ECO:0000256" key="1">
    <source>
        <dbReference type="SAM" id="MobiDB-lite"/>
    </source>
</evidence>
<accession>A0A3Q3JF05</accession>
<organism evidence="2 3">
    <name type="scientific">Monopterus albus</name>
    <name type="common">Swamp eel</name>
    <dbReference type="NCBI Taxonomy" id="43700"/>
    <lineage>
        <taxon>Eukaryota</taxon>
        <taxon>Metazoa</taxon>
        <taxon>Chordata</taxon>
        <taxon>Craniata</taxon>
        <taxon>Vertebrata</taxon>
        <taxon>Euteleostomi</taxon>
        <taxon>Actinopterygii</taxon>
        <taxon>Neopterygii</taxon>
        <taxon>Teleostei</taxon>
        <taxon>Neoteleostei</taxon>
        <taxon>Acanthomorphata</taxon>
        <taxon>Anabantaria</taxon>
        <taxon>Synbranchiformes</taxon>
        <taxon>Synbranchidae</taxon>
        <taxon>Monopterus</taxon>
    </lineage>
</organism>